<dbReference type="FunFam" id="3.90.1530.30:FF:000001">
    <property type="entry name" value="Chromosome partitioning protein ParB"/>
    <property type="match status" value="1"/>
</dbReference>
<dbReference type="FunFam" id="1.10.10.2830:FF:000001">
    <property type="entry name" value="Chromosome partitioning protein ParB"/>
    <property type="match status" value="1"/>
</dbReference>
<dbReference type="AlphaFoldDB" id="A0A7X2D212"/>
<dbReference type="SUPFAM" id="SSF110849">
    <property type="entry name" value="ParB/Sulfiredoxin"/>
    <property type="match status" value="1"/>
</dbReference>
<proteinExistence type="inferred from homology"/>
<evidence type="ECO:0000256" key="1">
    <source>
        <dbReference type="ARBA" id="ARBA00004453"/>
    </source>
</evidence>
<gene>
    <name evidence="6" type="ORF">GHI93_06715</name>
</gene>
<sequence>MTEKIETLFLDEIVKNPYQPRNVFDDEKLKELADSIKENGLLQPIIVRKSPLFGYELLAGERRFLASKLAKKSTISAIVREYSDEKMMTLSILENLQREDLNPVEEARSLKILTEKLGLTHDEIGKSLGKSRSFVSNAIRILSLPETILNEVESGKLSLAHARTLLAEKDPRIQRALCKRIIKEKMSVRKLEQLIYPQKTPPKHAISTDKNIFIAHTENELKKELGNTVKITATSNYQGKIAIQFDSLEALERLISRLSKKRQ</sequence>
<dbReference type="Pfam" id="PF17762">
    <property type="entry name" value="HTH_ParB"/>
    <property type="match status" value="1"/>
</dbReference>
<accession>A0A7X2D212</accession>
<dbReference type="Gene3D" id="3.90.1530.30">
    <property type="match status" value="1"/>
</dbReference>
<dbReference type="Pfam" id="PF02195">
    <property type="entry name" value="ParB_N"/>
    <property type="match status" value="1"/>
</dbReference>
<comment type="similarity">
    <text evidence="2">Belongs to the ParB family.</text>
</comment>
<dbReference type="GO" id="GO:0005694">
    <property type="term" value="C:chromosome"/>
    <property type="evidence" value="ECO:0007669"/>
    <property type="project" value="TreeGrafter"/>
</dbReference>
<evidence type="ECO:0000256" key="2">
    <source>
        <dbReference type="ARBA" id="ARBA00006295"/>
    </source>
</evidence>
<comment type="subcellular location">
    <subcellularLocation>
        <location evidence="1">Cytoplasm</location>
        <location evidence="1">Nucleoid</location>
    </subcellularLocation>
</comment>
<dbReference type="PANTHER" id="PTHR33375">
    <property type="entry name" value="CHROMOSOME-PARTITIONING PROTEIN PARB-RELATED"/>
    <property type="match status" value="1"/>
</dbReference>
<dbReference type="GO" id="GO:0003677">
    <property type="term" value="F:DNA binding"/>
    <property type="evidence" value="ECO:0007669"/>
    <property type="project" value="UniProtKB-KW"/>
</dbReference>
<dbReference type="NCBIfam" id="TIGR00180">
    <property type="entry name" value="parB_part"/>
    <property type="match status" value="1"/>
</dbReference>
<dbReference type="Pfam" id="PF23552">
    <property type="entry name" value="ParB_C"/>
    <property type="match status" value="1"/>
</dbReference>
<feature type="domain" description="ParB-like N-terminal" evidence="5">
    <location>
        <begin position="6"/>
        <end position="96"/>
    </location>
</feature>
<comment type="caution">
    <text evidence="6">The sequence shown here is derived from an EMBL/GenBank/DDBJ whole genome shotgun (WGS) entry which is preliminary data.</text>
</comment>
<keyword evidence="7" id="KW-1185">Reference proteome</keyword>
<dbReference type="EMBL" id="WITJ01000008">
    <property type="protein sequence ID" value="MQW39625.1"/>
    <property type="molecule type" value="Genomic_DNA"/>
</dbReference>
<dbReference type="InterPro" id="IPR041468">
    <property type="entry name" value="HTH_ParB/Spo0J"/>
</dbReference>
<evidence type="ECO:0000259" key="5">
    <source>
        <dbReference type="SMART" id="SM00470"/>
    </source>
</evidence>
<dbReference type="SMART" id="SM00470">
    <property type="entry name" value="ParB"/>
    <property type="match status" value="1"/>
</dbReference>
<reference evidence="6 7" key="1">
    <citation type="submission" date="2019-10" db="EMBL/GenBank/DDBJ databases">
        <authorList>
            <person name="Dong K."/>
        </authorList>
    </citation>
    <scope>NUCLEOTIDE SEQUENCE [LARGE SCALE GENOMIC DNA]</scope>
    <source>
        <strain evidence="6 7">DSM 28960</strain>
    </source>
</reference>
<dbReference type="Proteomes" id="UP000439550">
    <property type="component" value="Unassembled WGS sequence"/>
</dbReference>
<evidence type="ECO:0000256" key="4">
    <source>
        <dbReference type="ARBA" id="ARBA00023125"/>
    </source>
</evidence>
<dbReference type="InterPro" id="IPR004437">
    <property type="entry name" value="ParB/RepB/Spo0J"/>
</dbReference>
<dbReference type="GO" id="GO:0007059">
    <property type="term" value="P:chromosome segregation"/>
    <property type="evidence" value="ECO:0007669"/>
    <property type="project" value="UniProtKB-KW"/>
</dbReference>
<dbReference type="InterPro" id="IPR003115">
    <property type="entry name" value="ParB_N"/>
</dbReference>
<dbReference type="CDD" id="cd16393">
    <property type="entry name" value="SPO0J_N"/>
    <property type="match status" value="1"/>
</dbReference>
<dbReference type="PANTHER" id="PTHR33375:SF1">
    <property type="entry name" value="CHROMOSOME-PARTITIONING PROTEIN PARB-RELATED"/>
    <property type="match status" value="1"/>
</dbReference>
<dbReference type="InterPro" id="IPR036086">
    <property type="entry name" value="ParB/Sulfiredoxin_sf"/>
</dbReference>
<dbReference type="Gene3D" id="1.10.10.2830">
    <property type="match status" value="1"/>
</dbReference>
<dbReference type="RefSeq" id="WP_343030334.1">
    <property type="nucleotide sequence ID" value="NZ_CAXYUY010000010.1"/>
</dbReference>
<dbReference type="SUPFAM" id="SSF109709">
    <property type="entry name" value="KorB DNA-binding domain-like"/>
    <property type="match status" value="1"/>
</dbReference>
<dbReference type="InterPro" id="IPR057240">
    <property type="entry name" value="ParB_dimer_C"/>
</dbReference>
<dbReference type="GO" id="GO:0045881">
    <property type="term" value="P:positive regulation of sporulation resulting in formation of a cellular spore"/>
    <property type="evidence" value="ECO:0007669"/>
    <property type="project" value="TreeGrafter"/>
</dbReference>
<dbReference type="GO" id="GO:0009295">
    <property type="term" value="C:nucleoid"/>
    <property type="evidence" value="ECO:0007669"/>
    <property type="project" value="UniProtKB-SubCell"/>
</dbReference>
<keyword evidence="4" id="KW-0238">DNA-binding</keyword>
<evidence type="ECO:0000313" key="6">
    <source>
        <dbReference type="EMBL" id="MQW39625.1"/>
    </source>
</evidence>
<name>A0A7X2D212_9LACT</name>
<organism evidence="6 7">
    <name type="scientific">Lactococcus hircilactis</name>
    <dbReference type="NCBI Taxonomy" id="1494462"/>
    <lineage>
        <taxon>Bacteria</taxon>
        <taxon>Bacillati</taxon>
        <taxon>Bacillota</taxon>
        <taxon>Bacilli</taxon>
        <taxon>Lactobacillales</taxon>
        <taxon>Streptococcaceae</taxon>
        <taxon>Lactococcus</taxon>
    </lineage>
</organism>
<protein>
    <submittedName>
        <fullName evidence="6">ParB/RepB/Spo0J family partition protein</fullName>
    </submittedName>
</protein>
<evidence type="ECO:0000313" key="7">
    <source>
        <dbReference type="Proteomes" id="UP000439550"/>
    </source>
</evidence>
<keyword evidence="3" id="KW-0159">Chromosome partition</keyword>
<evidence type="ECO:0000256" key="3">
    <source>
        <dbReference type="ARBA" id="ARBA00022829"/>
    </source>
</evidence>
<dbReference type="InterPro" id="IPR050336">
    <property type="entry name" value="Chromosome_partition/occlusion"/>
</dbReference>